<gene>
    <name evidence="3" type="ORF">KQI82_10000</name>
</gene>
<proteinExistence type="predicted"/>
<protein>
    <submittedName>
        <fullName evidence="3">SPFH domain-containing protein</fullName>
    </submittedName>
</protein>
<dbReference type="EMBL" id="JAHLQN010000001">
    <property type="protein sequence ID" value="MBU5627239.1"/>
    <property type="molecule type" value="Genomic_DNA"/>
</dbReference>
<dbReference type="InterPro" id="IPR033880">
    <property type="entry name" value="SPFH_YdjI"/>
</dbReference>
<dbReference type="Proteomes" id="UP000787672">
    <property type="component" value="Unassembled WGS sequence"/>
</dbReference>
<evidence type="ECO:0000313" key="4">
    <source>
        <dbReference type="Proteomes" id="UP000787672"/>
    </source>
</evidence>
<accession>A0ABS6FAC3</accession>
<dbReference type="PANTHER" id="PTHR37826:SF2">
    <property type="entry name" value="ZINC-RIBBON DOMAIN-CONTAINING PROTEIN"/>
    <property type="match status" value="1"/>
</dbReference>
<dbReference type="Pfam" id="PF13421">
    <property type="entry name" value="Band_7_1"/>
    <property type="match status" value="1"/>
</dbReference>
<feature type="compositionally biased region" description="Low complexity" evidence="1">
    <location>
        <begin position="329"/>
        <end position="354"/>
    </location>
</feature>
<dbReference type="RefSeq" id="WP_216632615.1">
    <property type="nucleotide sequence ID" value="NZ_JAHLQN010000001.1"/>
</dbReference>
<dbReference type="PANTHER" id="PTHR37826">
    <property type="entry name" value="FLOTILLIN BAND_7_5 DOMAIN PROTEIN"/>
    <property type="match status" value="1"/>
</dbReference>
<sequence>MSLKFLDVINYEGGNDVLVWKHPCEDFNTGSHLIVHESQEALFMCNGQVAEIFGPGRHDLKTENIPVLRRLLNIPTGGVSPFHCEVYYINKSIPMDLKWGTPDQVIAMDPQFHILIHAGANGGMGVQIGDSQKFLVSFNGTNREFTTESLTSYFREMIVTRVKSQLTTLLSQVSFTIANAHLNEISAAMQEVLGEEMAEFGVKLVKFFVSGIRLADEDYQKIQSALSDASALGISSMAEKQRMDLLGYNWTDERMAEIAREYAKNPGSANNVGGMMAQMPLAFGFGQMLRGAAKPLMDQAFSQPPKAFGGQQSAPAAPASPFTPPPSPFGAAPSPLKAKAAEPAPAPAAAAAPAQEDPVAVLQKLKAMLDAGLIPQEVYDKKMQEVLSRM</sequence>
<reference evidence="3 4" key="1">
    <citation type="submission" date="2021-06" db="EMBL/GenBank/DDBJ databases">
        <authorList>
            <person name="Sun Q."/>
            <person name="Li D."/>
        </authorList>
    </citation>
    <scope>NUCLEOTIDE SEQUENCE [LARGE SCALE GENOMIC DNA]</scope>
    <source>
        <strain evidence="3 4">MSJ-2</strain>
    </source>
</reference>
<evidence type="ECO:0000313" key="3">
    <source>
        <dbReference type="EMBL" id="MBU5627239.1"/>
    </source>
</evidence>
<feature type="region of interest" description="Disordered" evidence="1">
    <location>
        <begin position="300"/>
        <end position="354"/>
    </location>
</feature>
<comment type="caution">
    <text evidence="3">The sequence shown here is derived from an EMBL/GenBank/DDBJ whole genome shotgun (WGS) entry which is preliminary data.</text>
</comment>
<keyword evidence="4" id="KW-1185">Reference proteome</keyword>
<name>A0ABS6FAC3_9FIRM</name>
<feature type="domain" description="SPFH" evidence="2">
    <location>
        <begin position="26"/>
        <end position="224"/>
    </location>
</feature>
<dbReference type="CDD" id="cd03408">
    <property type="entry name" value="SPFH_like_u1"/>
    <property type="match status" value="1"/>
</dbReference>
<evidence type="ECO:0000259" key="2">
    <source>
        <dbReference type="Pfam" id="PF13421"/>
    </source>
</evidence>
<organism evidence="3 4">
    <name type="scientific">Dysosmobacter acutus</name>
    <dbReference type="NCBI Taxonomy" id="2841504"/>
    <lineage>
        <taxon>Bacteria</taxon>
        <taxon>Bacillati</taxon>
        <taxon>Bacillota</taxon>
        <taxon>Clostridia</taxon>
        <taxon>Eubacteriales</taxon>
        <taxon>Oscillospiraceae</taxon>
        <taxon>Dysosmobacter</taxon>
    </lineage>
</organism>
<evidence type="ECO:0000256" key="1">
    <source>
        <dbReference type="SAM" id="MobiDB-lite"/>
    </source>
</evidence>
<feature type="compositionally biased region" description="Low complexity" evidence="1">
    <location>
        <begin position="307"/>
        <end position="320"/>
    </location>
</feature>